<dbReference type="RefSeq" id="WP_062712421.1">
    <property type="nucleotide sequence ID" value="NZ_LLZG01000388.1"/>
</dbReference>
<dbReference type="EMBL" id="LLZG01000388">
    <property type="protein sequence ID" value="KUL23188.1"/>
    <property type="molecule type" value="Genomic_DNA"/>
</dbReference>
<gene>
    <name evidence="2" type="ORF">ADL12_39605</name>
</gene>
<dbReference type="AlphaFoldDB" id="A0A101JAG9"/>
<comment type="caution">
    <text evidence="2">The sequence shown here is derived from an EMBL/GenBank/DDBJ whole genome shotgun (WGS) entry which is preliminary data.</text>
</comment>
<protein>
    <recommendedName>
        <fullName evidence="1">YgjP-like metallopeptidase domain-containing protein</fullName>
    </recommendedName>
</protein>
<proteinExistence type="predicted"/>
<feature type="domain" description="YgjP-like metallopeptidase" evidence="1">
    <location>
        <begin position="25"/>
        <end position="209"/>
    </location>
</feature>
<evidence type="ECO:0000313" key="2">
    <source>
        <dbReference type="EMBL" id="KUL23188.1"/>
    </source>
</evidence>
<dbReference type="OrthoDB" id="4173178at2"/>
<name>A0A101JAG9_9ACTN</name>
<organism evidence="2 3">
    <name type="scientific">Streptomyces regalis</name>
    <dbReference type="NCBI Taxonomy" id="68262"/>
    <lineage>
        <taxon>Bacteria</taxon>
        <taxon>Bacillati</taxon>
        <taxon>Actinomycetota</taxon>
        <taxon>Actinomycetes</taxon>
        <taxon>Kitasatosporales</taxon>
        <taxon>Streptomycetaceae</taxon>
        <taxon>Streptomyces</taxon>
    </lineage>
</organism>
<dbReference type="InterPro" id="IPR002725">
    <property type="entry name" value="YgjP-like_metallopeptidase"/>
</dbReference>
<sequence length="265" mass="30298">MTYKTQRTITVGDITISVRTSDRTTLDVDVTSTGQVVVRGPHHTTDTQAADLARRRRRWIYRKLNRIADTTPNRPIKVLDTGEEFTILRQSHRLRIVSDTQQVEPIQRHQGVGTDRWLSMRHSASANLHKARHHLINFHAITGQKWLKIIDPQIAAHFINMGIRVSFSTRLRTSRAHHHSTRGLTLHWATIQLGEPLLHELIHRTLNLHTVADPQQLDHGLRNLWLGNLTAPSKDPHDGREVEHAYVKPVREGSIALSHPGVIER</sequence>
<dbReference type="Proteomes" id="UP000053923">
    <property type="component" value="Unassembled WGS sequence"/>
</dbReference>
<evidence type="ECO:0000313" key="3">
    <source>
        <dbReference type="Proteomes" id="UP000053923"/>
    </source>
</evidence>
<accession>A0A101JAG9</accession>
<keyword evidence="3" id="KW-1185">Reference proteome</keyword>
<reference evidence="3" key="1">
    <citation type="submission" date="2015-10" db="EMBL/GenBank/DDBJ databases">
        <authorList>
            <person name="Ju K.-S."/>
            <person name="Doroghazi J.R."/>
            <person name="Metcalf W.W."/>
        </authorList>
    </citation>
    <scope>NUCLEOTIDE SEQUENCE [LARGE SCALE GENOMIC DNA]</scope>
    <source>
        <strain evidence="3">NRRL 3151</strain>
    </source>
</reference>
<dbReference type="Pfam" id="PF01863">
    <property type="entry name" value="YgjP-like"/>
    <property type="match status" value="1"/>
</dbReference>
<evidence type="ECO:0000259" key="1">
    <source>
        <dbReference type="Pfam" id="PF01863"/>
    </source>
</evidence>